<dbReference type="Pfam" id="PF03279">
    <property type="entry name" value="Lip_A_acyltrans"/>
    <property type="match status" value="1"/>
</dbReference>
<evidence type="ECO:0000313" key="9">
    <source>
        <dbReference type="Proteomes" id="UP000261284"/>
    </source>
</evidence>
<comment type="caution">
    <text evidence="8">The sequence shown here is derived from an EMBL/GenBank/DDBJ whole genome shotgun (WGS) entry which is preliminary data.</text>
</comment>
<keyword evidence="5 7" id="KW-0472">Membrane</keyword>
<keyword evidence="3" id="KW-0997">Cell inner membrane</keyword>
<dbReference type="PANTHER" id="PTHR30606:SF10">
    <property type="entry name" value="PHOSPHATIDYLINOSITOL MANNOSIDE ACYLTRANSFERASE"/>
    <property type="match status" value="1"/>
</dbReference>
<evidence type="ECO:0000256" key="4">
    <source>
        <dbReference type="ARBA" id="ARBA00022679"/>
    </source>
</evidence>
<evidence type="ECO:0000256" key="2">
    <source>
        <dbReference type="ARBA" id="ARBA00022475"/>
    </source>
</evidence>
<keyword evidence="7" id="KW-1133">Transmembrane helix</keyword>
<protein>
    <submittedName>
        <fullName evidence="8">Lipid A biosynthesis acyltransferase</fullName>
    </submittedName>
</protein>
<evidence type="ECO:0000256" key="3">
    <source>
        <dbReference type="ARBA" id="ARBA00022519"/>
    </source>
</evidence>
<proteinExistence type="predicted"/>
<keyword evidence="9" id="KW-1185">Reference proteome</keyword>
<accession>A0A3E1NPW3</accession>
<evidence type="ECO:0000313" key="8">
    <source>
        <dbReference type="EMBL" id="RFM29864.1"/>
    </source>
</evidence>
<dbReference type="AlphaFoldDB" id="A0A3E1NPW3"/>
<dbReference type="GO" id="GO:0009247">
    <property type="term" value="P:glycolipid biosynthetic process"/>
    <property type="evidence" value="ECO:0007669"/>
    <property type="project" value="UniProtKB-ARBA"/>
</dbReference>
<dbReference type="GO" id="GO:0016746">
    <property type="term" value="F:acyltransferase activity"/>
    <property type="evidence" value="ECO:0007669"/>
    <property type="project" value="UniProtKB-KW"/>
</dbReference>
<comment type="subcellular location">
    <subcellularLocation>
        <location evidence="1">Cell inner membrane</location>
    </subcellularLocation>
</comment>
<evidence type="ECO:0000256" key="5">
    <source>
        <dbReference type="ARBA" id="ARBA00023136"/>
    </source>
</evidence>
<dbReference type="GO" id="GO:0005886">
    <property type="term" value="C:plasma membrane"/>
    <property type="evidence" value="ECO:0007669"/>
    <property type="project" value="UniProtKB-SubCell"/>
</dbReference>
<dbReference type="EMBL" id="QTJU01000001">
    <property type="protein sequence ID" value="RFM29864.1"/>
    <property type="molecule type" value="Genomic_DNA"/>
</dbReference>
<dbReference type="InterPro" id="IPR004960">
    <property type="entry name" value="LipA_acyltrans"/>
</dbReference>
<dbReference type="CDD" id="cd07984">
    <property type="entry name" value="LPLAT_LABLAT-like"/>
    <property type="match status" value="1"/>
</dbReference>
<evidence type="ECO:0000256" key="6">
    <source>
        <dbReference type="ARBA" id="ARBA00023315"/>
    </source>
</evidence>
<dbReference type="RefSeq" id="WP_116845619.1">
    <property type="nucleotide sequence ID" value="NZ_QTJU01000001.1"/>
</dbReference>
<evidence type="ECO:0000256" key="1">
    <source>
        <dbReference type="ARBA" id="ARBA00004533"/>
    </source>
</evidence>
<dbReference type="OrthoDB" id="9801955at2"/>
<keyword evidence="6 8" id="KW-0012">Acyltransferase</keyword>
<feature type="transmembrane region" description="Helical" evidence="7">
    <location>
        <begin position="6"/>
        <end position="31"/>
    </location>
</feature>
<sequence>MYYIVYALLYLVSLLPFRVLHIISDGIYLLLYHGFKYRRDVVLGNLQIAFPEKTEAERIKIAKEFYSSFIDNFIETVKLLSMSERTLNKHFKCENKQLLDELYLTGQSVQVHLGHFFNWEMANAAHSVNTIYPFLVVYMPIKNKVFERLFVHLRKRFGTKLISANSFRRDFLTYSKEEYCLVLVGDQNAGSATNAYWLPFFGKMAPFVRGPERGAHLNNTAVVMGNISKVKRGYYKSELVLLTTDPRSLPEGEITRQMIRFIEDSIRKQPSNYLWSHRRWKVAYDEKLHGHLKIE</sequence>
<evidence type="ECO:0000256" key="7">
    <source>
        <dbReference type="SAM" id="Phobius"/>
    </source>
</evidence>
<keyword evidence="4 8" id="KW-0808">Transferase</keyword>
<dbReference type="PANTHER" id="PTHR30606">
    <property type="entry name" value="LIPID A BIOSYNTHESIS LAUROYL ACYLTRANSFERASE"/>
    <property type="match status" value="1"/>
</dbReference>
<dbReference type="Proteomes" id="UP000261284">
    <property type="component" value="Unassembled WGS sequence"/>
</dbReference>
<reference evidence="8 9" key="1">
    <citation type="submission" date="2018-08" db="EMBL/GenBank/DDBJ databases">
        <title>Chitinophagaceae sp. K23C18032701, a novel bacterium isolated from forest soil.</title>
        <authorList>
            <person name="Wang C."/>
        </authorList>
    </citation>
    <scope>NUCLEOTIDE SEQUENCE [LARGE SCALE GENOMIC DNA]</scope>
    <source>
        <strain evidence="8 9">K23C18032701</strain>
    </source>
</reference>
<dbReference type="PIRSF" id="PIRSF026649">
    <property type="entry name" value="MsbB"/>
    <property type="match status" value="1"/>
</dbReference>
<name>A0A3E1NPW3_9BACT</name>
<keyword evidence="7" id="KW-0812">Transmembrane</keyword>
<keyword evidence="2" id="KW-1003">Cell membrane</keyword>
<gene>
    <name evidence="8" type="ORF">DXN05_02500</name>
</gene>
<organism evidence="8 9">
    <name type="scientific">Deminuibacter soli</name>
    <dbReference type="NCBI Taxonomy" id="2291815"/>
    <lineage>
        <taxon>Bacteria</taxon>
        <taxon>Pseudomonadati</taxon>
        <taxon>Bacteroidota</taxon>
        <taxon>Chitinophagia</taxon>
        <taxon>Chitinophagales</taxon>
        <taxon>Chitinophagaceae</taxon>
        <taxon>Deminuibacter</taxon>
    </lineage>
</organism>